<evidence type="ECO:0000313" key="3">
    <source>
        <dbReference type="EMBL" id="KAJ5454661.1"/>
    </source>
</evidence>
<organism evidence="3 4">
    <name type="scientific">Penicillium daleae</name>
    <dbReference type="NCBI Taxonomy" id="63821"/>
    <lineage>
        <taxon>Eukaryota</taxon>
        <taxon>Fungi</taxon>
        <taxon>Dikarya</taxon>
        <taxon>Ascomycota</taxon>
        <taxon>Pezizomycotina</taxon>
        <taxon>Eurotiomycetes</taxon>
        <taxon>Eurotiomycetidae</taxon>
        <taxon>Eurotiales</taxon>
        <taxon>Aspergillaceae</taxon>
        <taxon>Penicillium</taxon>
    </lineage>
</organism>
<comment type="caution">
    <text evidence="3">The sequence shown here is derived from an EMBL/GenBank/DDBJ whole genome shotgun (WGS) entry which is preliminary data.</text>
</comment>
<name>A0AAD6G3Q6_9EURO</name>
<keyword evidence="1" id="KW-0175">Coiled coil</keyword>
<feature type="compositionally biased region" description="Polar residues" evidence="2">
    <location>
        <begin position="220"/>
        <end position="241"/>
    </location>
</feature>
<feature type="coiled-coil region" evidence="1">
    <location>
        <begin position="169"/>
        <end position="196"/>
    </location>
</feature>
<gene>
    <name evidence="3" type="ORF">N7458_005617</name>
</gene>
<sequence length="482" mass="54973">MSLPDTDVEFRRDLSPDLGNTMRPSDLDFVTYNRDHEIRDILNDPILERTVILLDKYQAIIDGNMSLVRHRNRDPWALVGNTFEENLRKEFRNRGPSLVAGESGENSPIPSLNWVNVIRETEDKDMILQDDGSYHYSFRGQLIRLSEHERGYIIHVRKLLEPWPHPEDMKKENEAIQAVIRELRDYENALMAVIKQKKDLVTRLNERRSMIHRYLTTLSRPSPVSRTRNSPSIPRQTSPVNSIIHDTRGDIDYAISSDDSSSTDQSADEDMEMQDVHHDRPEERRTDGLPEFPPTTQQIEETRETEIILLDEPGTASSTQGMGWSIEELLESAAAIYGSDATASSTNKQNTPRRKRHPRKLKTEEEIRNGYKFVTERKDSKVPWDHIILEYNATFGVDRTKESLKSMFERWKLENGAKRRSSASRRGGPISRASRRSRSWRKSTNIAGQHQSTSAGNLTGGAPEIGEEVGSTTPGPSVTSTA</sequence>
<evidence type="ECO:0000256" key="1">
    <source>
        <dbReference type="SAM" id="Coils"/>
    </source>
</evidence>
<dbReference type="GeneID" id="81599242"/>
<feature type="compositionally biased region" description="Basic residues" evidence="2">
    <location>
        <begin position="351"/>
        <end position="360"/>
    </location>
</feature>
<feature type="compositionally biased region" description="Polar residues" evidence="2">
    <location>
        <begin position="341"/>
        <end position="350"/>
    </location>
</feature>
<feature type="region of interest" description="Disordered" evidence="2">
    <location>
        <begin position="415"/>
        <end position="482"/>
    </location>
</feature>
<feature type="compositionally biased region" description="Polar residues" evidence="2">
    <location>
        <begin position="444"/>
        <end position="457"/>
    </location>
</feature>
<accession>A0AAD6G3Q6</accession>
<keyword evidence="4" id="KW-1185">Reference proteome</keyword>
<feature type="compositionally biased region" description="Low complexity" evidence="2">
    <location>
        <begin position="252"/>
        <end position="265"/>
    </location>
</feature>
<evidence type="ECO:0008006" key="5">
    <source>
        <dbReference type="Google" id="ProtNLM"/>
    </source>
</evidence>
<reference evidence="3" key="1">
    <citation type="submission" date="2022-12" db="EMBL/GenBank/DDBJ databases">
        <authorList>
            <person name="Petersen C."/>
        </authorList>
    </citation>
    <scope>NUCLEOTIDE SEQUENCE</scope>
    <source>
        <strain evidence="3">IBT 16125</strain>
    </source>
</reference>
<feature type="region of interest" description="Disordered" evidence="2">
    <location>
        <begin position="220"/>
        <end position="294"/>
    </location>
</feature>
<dbReference type="EMBL" id="JAPVEA010000005">
    <property type="protein sequence ID" value="KAJ5454661.1"/>
    <property type="molecule type" value="Genomic_DNA"/>
</dbReference>
<dbReference type="AlphaFoldDB" id="A0AAD6G3Q6"/>
<dbReference type="RefSeq" id="XP_056767617.1">
    <property type="nucleotide sequence ID" value="XM_056908999.1"/>
</dbReference>
<dbReference type="Proteomes" id="UP001213681">
    <property type="component" value="Unassembled WGS sequence"/>
</dbReference>
<feature type="compositionally biased region" description="Basic and acidic residues" evidence="2">
    <location>
        <begin position="274"/>
        <end position="288"/>
    </location>
</feature>
<evidence type="ECO:0000256" key="2">
    <source>
        <dbReference type="SAM" id="MobiDB-lite"/>
    </source>
</evidence>
<evidence type="ECO:0000313" key="4">
    <source>
        <dbReference type="Proteomes" id="UP001213681"/>
    </source>
</evidence>
<protein>
    <recommendedName>
        <fullName evidence="5">Myb-like domain-containing protein</fullName>
    </recommendedName>
</protein>
<reference evidence="3" key="2">
    <citation type="journal article" date="2023" name="IMA Fungus">
        <title>Comparative genomic study of the Penicillium genus elucidates a diverse pangenome and 15 lateral gene transfer events.</title>
        <authorList>
            <person name="Petersen C."/>
            <person name="Sorensen T."/>
            <person name="Nielsen M.R."/>
            <person name="Sondergaard T.E."/>
            <person name="Sorensen J.L."/>
            <person name="Fitzpatrick D.A."/>
            <person name="Frisvad J.C."/>
            <person name="Nielsen K.L."/>
        </authorList>
    </citation>
    <scope>NUCLEOTIDE SEQUENCE</scope>
    <source>
        <strain evidence="3">IBT 16125</strain>
    </source>
</reference>
<feature type="compositionally biased region" description="Low complexity" evidence="2">
    <location>
        <begin position="469"/>
        <end position="482"/>
    </location>
</feature>
<proteinExistence type="predicted"/>
<feature type="region of interest" description="Disordered" evidence="2">
    <location>
        <begin position="340"/>
        <end position="363"/>
    </location>
</feature>